<keyword evidence="13" id="KW-0175">Coiled coil</keyword>
<name>A0A835IS10_9MAGN</name>
<dbReference type="EMBL" id="JADFTS010000002">
    <property type="protein sequence ID" value="KAF9622334.1"/>
    <property type="molecule type" value="Genomic_DNA"/>
</dbReference>
<evidence type="ECO:0000256" key="2">
    <source>
        <dbReference type="ARBA" id="ARBA00004906"/>
    </source>
</evidence>
<evidence type="ECO:0000256" key="11">
    <source>
        <dbReference type="ARBA" id="ARBA00024209"/>
    </source>
</evidence>
<dbReference type="Proteomes" id="UP000631114">
    <property type="component" value="Unassembled WGS sequence"/>
</dbReference>
<evidence type="ECO:0000313" key="16">
    <source>
        <dbReference type="EMBL" id="KAF9622334.1"/>
    </source>
</evidence>
<dbReference type="GO" id="GO:0016740">
    <property type="term" value="F:transferase activity"/>
    <property type="evidence" value="ECO:0007669"/>
    <property type="project" value="UniProtKB-KW"/>
</dbReference>
<dbReference type="GO" id="GO:0016020">
    <property type="term" value="C:membrane"/>
    <property type="evidence" value="ECO:0007669"/>
    <property type="project" value="UniProtKB-SubCell"/>
</dbReference>
<dbReference type="OrthoDB" id="8062037at2759"/>
<evidence type="ECO:0000256" key="4">
    <source>
        <dbReference type="ARBA" id="ARBA00022692"/>
    </source>
</evidence>
<protein>
    <recommendedName>
        <fullName evidence="15">RING-type domain-containing protein</fullName>
    </recommendedName>
</protein>
<dbReference type="Pfam" id="PF13639">
    <property type="entry name" value="zf-RING_2"/>
    <property type="match status" value="1"/>
</dbReference>
<evidence type="ECO:0000256" key="5">
    <source>
        <dbReference type="ARBA" id="ARBA00022723"/>
    </source>
</evidence>
<evidence type="ECO:0000256" key="3">
    <source>
        <dbReference type="ARBA" id="ARBA00022679"/>
    </source>
</evidence>
<reference evidence="16 17" key="1">
    <citation type="submission" date="2020-10" db="EMBL/GenBank/DDBJ databases">
        <title>The Coptis chinensis genome and diversification of protoberbering-type alkaloids.</title>
        <authorList>
            <person name="Wang B."/>
            <person name="Shu S."/>
            <person name="Song C."/>
            <person name="Liu Y."/>
        </authorList>
    </citation>
    <scope>NUCLEOTIDE SEQUENCE [LARGE SCALE GENOMIC DNA]</scope>
    <source>
        <strain evidence="16">HL-2020</strain>
        <tissue evidence="16">Leaf</tissue>
    </source>
</reference>
<evidence type="ECO:0000313" key="17">
    <source>
        <dbReference type="Proteomes" id="UP000631114"/>
    </source>
</evidence>
<dbReference type="InterPro" id="IPR001841">
    <property type="entry name" value="Znf_RING"/>
</dbReference>
<feature type="coiled-coil region" evidence="13">
    <location>
        <begin position="243"/>
        <end position="278"/>
    </location>
</feature>
<evidence type="ECO:0000259" key="15">
    <source>
        <dbReference type="PROSITE" id="PS50089"/>
    </source>
</evidence>
<evidence type="ECO:0000256" key="9">
    <source>
        <dbReference type="ARBA" id="ARBA00022989"/>
    </source>
</evidence>
<organism evidence="16 17">
    <name type="scientific">Coptis chinensis</name>
    <dbReference type="NCBI Taxonomy" id="261450"/>
    <lineage>
        <taxon>Eukaryota</taxon>
        <taxon>Viridiplantae</taxon>
        <taxon>Streptophyta</taxon>
        <taxon>Embryophyta</taxon>
        <taxon>Tracheophyta</taxon>
        <taxon>Spermatophyta</taxon>
        <taxon>Magnoliopsida</taxon>
        <taxon>Ranunculales</taxon>
        <taxon>Ranunculaceae</taxon>
        <taxon>Coptidoideae</taxon>
        <taxon>Coptis</taxon>
    </lineage>
</organism>
<evidence type="ECO:0000256" key="1">
    <source>
        <dbReference type="ARBA" id="ARBA00004167"/>
    </source>
</evidence>
<sequence>MPQHPYGATPDTWCVHPPARNASTRLRSSLVYSMQTENIESVMCNGLWGDKPRFKYTPEDKAAKKEHRLQRAHSEAEARWRRVIMLKLSWFLNPINSVAWREAYFTADQDPKIGDQLGKDVTESCDGRPNWQCLQCENGTYSTWKQTSHSSLCALTLQRRVLGGTLYYQTKEYQRSFPMTTTVPCFLTTTVPCISQAPLFAPPPPTEAGKLNASEIILITGALLFAGIIILLIVGYSNSRSKKNIDKGQFDEEKQELKQAQEQEHEKKQEQENFEKDEDYVESLSEVTGALPLFAYSTVIALLRWPADCALCGSPFEKKDKLRLIPTCRHAFHTDCLRSWLGSNATCPSCSTTVYVAGKKGYMKLLPSYSGIMSFVVSFGTAEERSVVAPLQRDNQTPSKPTNLLQYTKQELEGKGYGVIVIKMLCVFLSGVSREPYDIIARPLIKNSVLGKLR</sequence>
<feature type="transmembrane region" description="Helical" evidence="14">
    <location>
        <begin position="216"/>
        <end position="237"/>
    </location>
</feature>
<keyword evidence="10 14" id="KW-0472">Membrane</keyword>
<dbReference type="AlphaFoldDB" id="A0A835IS10"/>
<proteinExistence type="inferred from homology"/>
<evidence type="ECO:0000256" key="12">
    <source>
        <dbReference type="PROSITE-ProRule" id="PRU00175"/>
    </source>
</evidence>
<evidence type="ECO:0000256" key="10">
    <source>
        <dbReference type="ARBA" id="ARBA00023136"/>
    </source>
</evidence>
<comment type="pathway">
    <text evidence="2">Protein modification; protein ubiquitination.</text>
</comment>
<keyword evidence="17" id="KW-1185">Reference proteome</keyword>
<dbReference type="PANTHER" id="PTHR45768:SF18">
    <property type="entry name" value="RING-H2 FINGER PROTEIN ATL47-RELATED"/>
    <property type="match status" value="1"/>
</dbReference>
<dbReference type="InterPro" id="IPR013083">
    <property type="entry name" value="Znf_RING/FYVE/PHD"/>
</dbReference>
<gene>
    <name evidence="16" type="ORF">IFM89_031137</name>
</gene>
<keyword evidence="6 12" id="KW-0863">Zinc-finger</keyword>
<dbReference type="SUPFAM" id="SSF57850">
    <property type="entry name" value="RING/U-box"/>
    <property type="match status" value="1"/>
</dbReference>
<dbReference type="GO" id="GO:0008270">
    <property type="term" value="F:zinc ion binding"/>
    <property type="evidence" value="ECO:0007669"/>
    <property type="project" value="UniProtKB-KW"/>
</dbReference>
<comment type="similarity">
    <text evidence="11">Belongs to the RING-type zinc finger family. ATL subfamily.</text>
</comment>
<evidence type="ECO:0000256" key="8">
    <source>
        <dbReference type="ARBA" id="ARBA00022833"/>
    </source>
</evidence>
<dbReference type="SMART" id="SM00184">
    <property type="entry name" value="RING"/>
    <property type="match status" value="1"/>
</dbReference>
<keyword evidence="4 14" id="KW-0812">Transmembrane</keyword>
<feature type="domain" description="RING-type" evidence="15">
    <location>
        <begin position="309"/>
        <end position="351"/>
    </location>
</feature>
<keyword evidence="3" id="KW-0808">Transferase</keyword>
<dbReference type="PROSITE" id="PS50089">
    <property type="entry name" value="ZF_RING_2"/>
    <property type="match status" value="1"/>
</dbReference>
<dbReference type="PANTHER" id="PTHR45768">
    <property type="entry name" value="E3 UBIQUITIN-PROTEIN LIGASE RNF13-LIKE"/>
    <property type="match status" value="1"/>
</dbReference>
<comment type="subcellular location">
    <subcellularLocation>
        <location evidence="1">Membrane</location>
        <topology evidence="1">Single-pass membrane protein</topology>
    </subcellularLocation>
</comment>
<evidence type="ECO:0000256" key="13">
    <source>
        <dbReference type="SAM" id="Coils"/>
    </source>
</evidence>
<accession>A0A835IS10</accession>
<keyword evidence="9 14" id="KW-1133">Transmembrane helix</keyword>
<evidence type="ECO:0000256" key="7">
    <source>
        <dbReference type="ARBA" id="ARBA00022786"/>
    </source>
</evidence>
<comment type="caution">
    <text evidence="16">The sequence shown here is derived from an EMBL/GenBank/DDBJ whole genome shotgun (WGS) entry which is preliminary data.</text>
</comment>
<keyword evidence="8" id="KW-0862">Zinc</keyword>
<dbReference type="Gene3D" id="3.30.40.10">
    <property type="entry name" value="Zinc/RING finger domain, C3HC4 (zinc finger)"/>
    <property type="match status" value="1"/>
</dbReference>
<keyword evidence="5" id="KW-0479">Metal-binding</keyword>
<keyword evidence="7" id="KW-0833">Ubl conjugation pathway</keyword>
<evidence type="ECO:0000256" key="14">
    <source>
        <dbReference type="SAM" id="Phobius"/>
    </source>
</evidence>
<evidence type="ECO:0000256" key="6">
    <source>
        <dbReference type="ARBA" id="ARBA00022771"/>
    </source>
</evidence>